<evidence type="ECO:0000313" key="1">
    <source>
        <dbReference type="EMBL" id="KAG0436608.1"/>
    </source>
</evidence>
<dbReference type="EMBL" id="JABSTQ010006840">
    <property type="protein sequence ID" value="KAG0436608.1"/>
    <property type="molecule type" value="Genomic_DNA"/>
</dbReference>
<name>A0AC60QN12_IXOPE</name>
<protein>
    <submittedName>
        <fullName evidence="1">Uncharacterized protein</fullName>
    </submittedName>
</protein>
<gene>
    <name evidence="1" type="ORF">HPB47_017863</name>
</gene>
<accession>A0AC60QN12</accession>
<keyword evidence="2" id="KW-1185">Reference proteome</keyword>
<dbReference type="Proteomes" id="UP000805193">
    <property type="component" value="Unassembled WGS sequence"/>
</dbReference>
<proteinExistence type="predicted"/>
<evidence type="ECO:0000313" key="2">
    <source>
        <dbReference type="Proteomes" id="UP000805193"/>
    </source>
</evidence>
<organism evidence="1 2">
    <name type="scientific">Ixodes persulcatus</name>
    <name type="common">Taiga tick</name>
    <dbReference type="NCBI Taxonomy" id="34615"/>
    <lineage>
        <taxon>Eukaryota</taxon>
        <taxon>Metazoa</taxon>
        <taxon>Ecdysozoa</taxon>
        <taxon>Arthropoda</taxon>
        <taxon>Chelicerata</taxon>
        <taxon>Arachnida</taxon>
        <taxon>Acari</taxon>
        <taxon>Parasitiformes</taxon>
        <taxon>Ixodida</taxon>
        <taxon>Ixodoidea</taxon>
        <taxon>Ixodidae</taxon>
        <taxon>Ixodinae</taxon>
        <taxon>Ixodes</taxon>
    </lineage>
</organism>
<sequence length="249" mass="27799">MAAVPAFRALSSDEESSASPAQSIFVTMISPGGPVNLGASTSGTSGKGPPVHWSEAETWSLIRLWEDNIGELRRQRRNAGVNETIRLGLERLPIDKTRKQVSDKIDNLNQTYRDPRELLSQKSGDSEVCCHKLFLEFVRCLFGGFDALLKLIKFDLPLMQRPQNAHAIVVVHRKTLVAVSHFHHYGAMFHGEFSVTDHVSHLQLDHCDHSTCLDRLLLALRCNAVKIEARTLVRGAEGCRELRKCHGTL</sequence>
<reference evidence="1 2" key="1">
    <citation type="journal article" date="2020" name="Cell">
        <title>Large-Scale Comparative Analyses of Tick Genomes Elucidate Their Genetic Diversity and Vector Capacities.</title>
        <authorList>
            <consortium name="Tick Genome and Microbiome Consortium (TIGMIC)"/>
            <person name="Jia N."/>
            <person name="Wang J."/>
            <person name="Shi W."/>
            <person name="Du L."/>
            <person name="Sun Y."/>
            <person name="Zhan W."/>
            <person name="Jiang J.F."/>
            <person name="Wang Q."/>
            <person name="Zhang B."/>
            <person name="Ji P."/>
            <person name="Bell-Sakyi L."/>
            <person name="Cui X.M."/>
            <person name="Yuan T.T."/>
            <person name="Jiang B.G."/>
            <person name="Yang W.F."/>
            <person name="Lam T.T."/>
            <person name="Chang Q.C."/>
            <person name="Ding S.J."/>
            <person name="Wang X.J."/>
            <person name="Zhu J.G."/>
            <person name="Ruan X.D."/>
            <person name="Zhao L."/>
            <person name="Wei J.T."/>
            <person name="Ye R.Z."/>
            <person name="Que T.C."/>
            <person name="Du C.H."/>
            <person name="Zhou Y.H."/>
            <person name="Cheng J.X."/>
            <person name="Dai P.F."/>
            <person name="Guo W.B."/>
            <person name="Han X.H."/>
            <person name="Huang E.J."/>
            <person name="Li L.F."/>
            <person name="Wei W."/>
            <person name="Gao Y.C."/>
            <person name="Liu J.Z."/>
            <person name="Shao H.Z."/>
            <person name="Wang X."/>
            <person name="Wang C.C."/>
            <person name="Yang T.C."/>
            <person name="Huo Q.B."/>
            <person name="Li W."/>
            <person name="Chen H.Y."/>
            <person name="Chen S.E."/>
            <person name="Zhou L.G."/>
            <person name="Ni X.B."/>
            <person name="Tian J.H."/>
            <person name="Sheng Y."/>
            <person name="Liu T."/>
            <person name="Pan Y.S."/>
            <person name="Xia L.Y."/>
            <person name="Li J."/>
            <person name="Zhao F."/>
            <person name="Cao W.C."/>
        </authorList>
    </citation>
    <scope>NUCLEOTIDE SEQUENCE [LARGE SCALE GENOMIC DNA]</scope>
    <source>
        <strain evidence="1">Iper-2018</strain>
    </source>
</reference>
<comment type="caution">
    <text evidence="1">The sequence shown here is derived from an EMBL/GenBank/DDBJ whole genome shotgun (WGS) entry which is preliminary data.</text>
</comment>